<evidence type="ECO:0000313" key="1">
    <source>
        <dbReference type="EMBL" id="BAI96643.1"/>
    </source>
</evidence>
<dbReference type="KEGG" id="sjp:SJA_C1-18090"/>
<evidence type="ECO:0000313" key="2">
    <source>
        <dbReference type="Proteomes" id="UP000007753"/>
    </source>
</evidence>
<dbReference type="GeneID" id="29273420"/>
<sequence length="111" mass="12882">MIDSKNLAKEAPETTIFARLTHDVILRTGDSGENLAILHCIGDEDRVFTVGYWLKPLNAKKRRLLWQYLFTGTTVRLVGQWEQHDWTDRHGLPHSWDFQAHYIETVPPPEA</sequence>
<organism evidence="1 2">
    <name type="scientific">Sphingobium indicum (strain DSM 16413 / CCM 7287 / MTCC 6362 / UT26 / NBRC 101211 / UT26S)</name>
    <name type="common">Sphingobium japonicum</name>
    <dbReference type="NCBI Taxonomy" id="452662"/>
    <lineage>
        <taxon>Bacteria</taxon>
        <taxon>Pseudomonadati</taxon>
        <taxon>Pseudomonadota</taxon>
        <taxon>Alphaproteobacteria</taxon>
        <taxon>Sphingomonadales</taxon>
        <taxon>Sphingomonadaceae</taxon>
        <taxon>Sphingobium</taxon>
    </lineage>
</organism>
<dbReference type="HOGENOM" id="CLU_2156740_0_0_5"/>
<gene>
    <name evidence="1" type="ordered locus">SJA_C1-18090</name>
</gene>
<dbReference type="EMBL" id="AP010803">
    <property type="protein sequence ID" value="BAI96643.1"/>
    <property type="molecule type" value="Genomic_DNA"/>
</dbReference>
<name>D4Z211_SPHIU</name>
<proteinExistence type="predicted"/>
<dbReference type="AlphaFoldDB" id="D4Z211"/>
<accession>D4Z211</accession>
<reference evidence="1 2" key="1">
    <citation type="journal article" date="2010" name="J. Bacteriol.">
        <title>Complete genome sequence of the representative gamma-hexachlorocyclohexane-degrading bacterium Sphingobium japonicum UT26.</title>
        <authorList>
            <person name="Nagata Y."/>
            <person name="Ohtsubo Y."/>
            <person name="Endo R."/>
            <person name="Ichikawa N."/>
            <person name="Ankai A."/>
            <person name="Oguchi A."/>
            <person name="Fukui S."/>
            <person name="Fujita N."/>
            <person name="Tsuda M."/>
        </authorList>
    </citation>
    <scope>NUCLEOTIDE SEQUENCE [LARGE SCALE GENOMIC DNA]</scope>
    <source>
        <strain evidence="2">DSM 16413 / CCM 7287 / MTCC 6362 / UT26 / NBRC 101211 / UT26S</strain>
    </source>
</reference>
<keyword evidence="2" id="KW-1185">Reference proteome</keyword>
<dbReference type="STRING" id="452662.SJA_C1-18090"/>
<protein>
    <submittedName>
        <fullName evidence="1">Uncharacterized protein</fullName>
    </submittedName>
</protein>
<dbReference type="Proteomes" id="UP000007753">
    <property type="component" value="Chromosome 1"/>
</dbReference>
<dbReference type="RefSeq" id="WP_013040126.1">
    <property type="nucleotide sequence ID" value="NC_014006.1"/>
</dbReference>